<evidence type="ECO:0000313" key="2">
    <source>
        <dbReference type="EMBL" id="CCA61413.1"/>
    </source>
</evidence>
<dbReference type="Pfam" id="PF22036">
    <property type="entry name" value="MoaF_like"/>
    <property type="match status" value="1"/>
</dbReference>
<evidence type="ECO:0000313" key="3">
    <source>
        <dbReference type="Proteomes" id="UP000203898"/>
    </source>
</evidence>
<accession>F2NYY5</accession>
<organism evidence="2 3">
    <name type="scientific">Diadromus pulchellus ascovirus 4a</name>
    <dbReference type="NCBI Taxonomy" id="158683"/>
    <lineage>
        <taxon>Viruses</taxon>
        <taxon>Varidnaviria</taxon>
        <taxon>Bamfordvirae</taxon>
        <taxon>Nucleocytoviricota</taxon>
        <taxon>Megaviricetes</taxon>
        <taxon>Pimascovirales</taxon>
        <taxon>Pimascovirales incertae sedis</taxon>
        <taxon>Ascoviridae</taxon>
        <taxon>Toursvirus</taxon>
        <taxon>Toursvirus dptv1a</taxon>
    </lineage>
</organism>
<feature type="domain" description="MoaF-like" evidence="1">
    <location>
        <begin position="6"/>
        <end position="100"/>
    </location>
</feature>
<keyword evidence="3" id="KW-1185">Reference proteome</keyword>
<evidence type="ECO:0000259" key="1">
    <source>
        <dbReference type="Pfam" id="PF22036"/>
    </source>
</evidence>
<dbReference type="RefSeq" id="YP_009640044.1">
    <property type="nucleotide sequence ID" value="NC_011335.1"/>
</dbReference>
<dbReference type="InterPro" id="IPR053892">
    <property type="entry name" value="MoaF-like"/>
</dbReference>
<name>F2NYY5_9VIRU</name>
<reference evidence="2 3" key="1">
    <citation type="journal article" date="2009" name="PLoS ONE">
        <title>Symbiotic virus at the evolutionary intersection of three types of large DNA viruses; iridoviruses, ascoviruses, and ichnoviruses.</title>
        <authorList>
            <person name="Bigot Y."/>
            <person name="Renault S."/>
            <person name="Nicolas J."/>
            <person name="Moundras C."/>
            <person name="Demattei M.V."/>
            <person name="Samain S."/>
            <person name="Bideshi D.K."/>
            <person name="Federici B.A."/>
        </authorList>
    </citation>
    <scope>NUCLEOTIDE SEQUENCE [LARGE SCALE GENOMIC DNA]</scope>
</reference>
<dbReference type="KEGG" id="vg:26683601"/>
<dbReference type="GeneID" id="26683601"/>
<dbReference type="EMBL" id="CU469068">
    <property type="protein sequence ID" value="CCA61413.1"/>
    <property type="molecule type" value="Genomic_DNA"/>
</dbReference>
<dbReference type="Proteomes" id="UP000203898">
    <property type="component" value="Segment"/>
</dbReference>
<protein>
    <submittedName>
        <fullName evidence="2">Complete DpAV4 genome</fullName>
    </submittedName>
</protein>
<proteinExistence type="predicted"/>
<sequence>MYPFINKRLYVNFGDYKLIYSFPASTIIRVEGTDEKTGQTIVEICDFYNILVETNVYLLYWFEPVSKTMVSEVHNINSMRAYSNRVSLTGSFLHSKGKIRVLKGDAGTEFETPESETKRA</sequence>